<feature type="compositionally biased region" description="Basic and acidic residues" evidence="1">
    <location>
        <begin position="190"/>
        <end position="200"/>
    </location>
</feature>
<feature type="compositionally biased region" description="Low complexity" evidence="1">
    <location>
        <begin position="339"/>
        <end position="351"/>
    </location>
</feature>
<dbReference type="RefSeq" id="WP_055213609.1">
    <property type="nucleotide sequence ID" value="NZ_CYXO01000002.1"/>
</dbReference>
<dbReference type="EMBL" id="CYXO01000002">
    <property type="protein sequence ID" value="CUM77861.1"/>
    <property type="molecule type" value="Genomic_DNA"/>
</dbReference>
<reference evidence="2 3" key="1">
    <citation type="submission" date="2015-09" db="EMBL/GenBank/DDBJ databases">
        <authorList>
            <consortium name="Pathogen Informatics"/>
        </authorList>
    </citation>
    <scope>NUCLEOTIDE SEQUENCE [LARGE SCALE GENOMIC DNA]</scope>
    <source>
        <strain evidence="2 3">2789STDY5834961</strain>
    </source>
</reference>
<dbReference type="AlphaFoldDB" id="A0A173RJ31"/>
<proteinExistence type="predicted"/>
<protein>
    <submittedName>
        <fullName evidence="2">Uncharacterized protein</fullName>
    </submittedName>
</protein>
<evidence type="ECO:0000313" key="3">
    <source>
        <dbReference type="Proteomes" id="UP000095597"/>
    </source>
</evidence>
<organism evidence="2 3">
    <name type="scientific">Dorea longicatena</name>
    <dbReference type="NCBI Taxonomy" id="88431"/>
    <lineage>
        <taxon>Bacteria</taxon>
        <taxon>Bacillati</taxon>
        <taxon>Bacillota</taxon>
        <taxon>Clostridia</taxon>
        <taxon>Lachnospirales</taxon>
        <taxon>Lachnospiraceae</taxon>
        <taxon>Dorea</taxon>
    </lineage>
</organism>
<evidence type="ECO:0000313" key="2">
    <source>
        <dbReference type="EMBL" id="CUM77861.1"/>
    </source>
</evidence>
<gene>
    <name evidence="2" type="ORF">ERS852573_00503</name>
</gene>
<feature type="region of interest" description="Disordered" evidence="1">
    <location>
        <begin position="322"/>
        <end position="361"/>
    </location>
</feature>
<accession>A0A173RJ31</accession>
<feature type="region of interest" description="Disordered" evidence="1">
    <location>
        <begin position="262"/>
        <end position="294"/>
    </location>
</feature>
<feature type="region of interest" description="Disordered" evidence="1">
    <location>
        <begin position="190"/>
        <end position="212"/>
    </location>
</feature>
<evidence type="ECO:0000256" key="1">
    <source>
        <dbReference type="SAM" id="MobiDB-lite"/>
    </source>
</evidence>
<sequence length="484" mass="53467">MPDFGDDFGDSLKRFSSMFLRELFHQWLRDSQKNGYYHETIGGEDFDVKLFADDTQREIFEQKLREAGIEFTEKSVPAVRFNTKDRKAIEKIYQEVIKDIDTGTYTPNKKEAEFVASQPADAQTQYDLSRLADNGLIPKEELAVLGRNYTMGDAMKMLDGHKEAKEQFLTERKYRDLHKEATQEVNDLVKNDPKSLDKPATRSQMKTLESAKEQGVLSDAELKLMGKDGLTVKEASFILDQHPEIAGKLNLSKGLDIDKAAAEVDKSQPAESQAQDERVIAEPEPSGAGYDMNDMTKNDARAVQAHDGGDADHHTLAKEPLSQTEVSAGQAQEAPSPVPVQAEPAPAKEAPAPQPTDSWKGHIDKSIENSFRKGMSITDFAIKLERSGIGIQTARDGSLQYYLLDDPYKKLNSINTSSKVSFGSFRESGIGNRTDGKAFEKVDNDIYAANKAVEAVRGVTNPVAAVAHDVVGRGLPDAPTDPIR</sequence>
<dbReference type="Proteomes" id="UP000095597">
    <property type="component" value="Unassembled WGS sequence"/>
</dbReference>
<name>A0A173RJ31_9FIRM</name>